<sequence length="1076" mass="120927">MDQHKDSRNHGLVARITETFVDSKLVPIFIVMTLLLGLFAILNTPSEEEPQIVVPMIDVFVEMPGATAKEIENRVISPMEKLIWEIPGVEYVYSTAENGRALTVVRFYVGQDTEESLVKTYDKLYQHLDWIPPGCSMPLLKPRSIDDVPIVVLTFWGPGYDGYSLRRLVAQVDDEIRNIPGISETFIKGGLRRQVRVLLEPEKIYALGLDLADVSRTIRLQNQARLAGDFSQNNYSFSVRLDNFLATKKDLEETVVKVVKGRPVFLRDVAQILDGPEEPVNYVLFAAGPAARAKGISSEPGQLYPAVSLAISKRKGENATKLAEKILEKIEELRGHLIPDDVQVTVTRNYGETAREKSNELIEHLLIATVSVAVLIALFLGVRASLVVLVAVPVTLAITLFIYYFHGYTLNRVTLFALIFCIGILVDDPIVDVENIVRHLRLPENRGRPLKEIIVTAVNEVRSPLILATFTVIAAIIPMAFVRGLMGPYMRPMPIGASVAMLLSMAVAFVITPWTAYHFLGRKGKIFEEEKEDIFTRYYRWMMGHLIRDWRWRWSFMALVGVLFLGACSLIYFKVVYVKMLPFDNKSEFQVIVDMPEGTTLEETTRVATELGEYLLSQPEVTDYQIYAGTSAPFNFNGLIRHYYLRSGPNVADIQVNLVPKEERELQSHDIAKRVRPGLTEIAQKYGARIKVAEVPPGPPVLQTLVAEIYGPDYEKQIELARKVREIFEKTPGVVDVDWYMTDPQKEYRLIVERDKAVALGVMPARVNEVLRAALSGEEIGLLHDPEAKEDVYIVVRYPRSKRSGLPELSSLKVRAEDGRLVSLSEIVRVEEGLVPHPIYHKNLHPVVYVTGDVAGKEESPIYAIFKMNKLIKELKAPDGYPVKLYWTHLPFSQKEWAIKWDGEWHITYEVFRDLGLAFGAVMILIYMLVVGWFRSYSAPLVIMAPIPLSLIGIIPAHAAMGAFFTATSMIGFIAGAGIVVRNSIILADFIELRLSQGMPLAEAVIDAGAIRFRPMLLTAMSVVVGSFVILFDPIFQGLAISLMAGEVASTLFSRMVVPILYYLDHRIKSERRLVL</sequence>
<dbReference type="Gene3D" id="3.30.70.1320">
    <property type="entry name" value="Multidrug efflux transporter AcrB pore domain like"/>
    <property type="match status" value="1"/>
</dbReference>
<dbReference type="PRINTS" id="PR00702">
    <property type="entry name" value="ACRIFLAVINRP"/>
</dbReference>
<dbReference type="SUPFAM" id="SSF82714">
    <property type="entry name" value="Multidrug efflux transporter AcrB TolC docking domain, DN and DC subdomains"/>
    <property type="match status" value="2"/>
</dbReference>
<name>A0A6G7PUF7_9BACT</name>
<gene>
    <name evidence="1" type="ORF">G4V39_02900</name>
</gene>
<dbReference type="AlphaFoldDB" id="A0A6G7PUF7"/>
<dbReference type="RefSeq" id="WP_166031514.1">
    <property type="nucleotide sequence ID" value="NZ_CP048877.1"/>
</dbReference>
<protein>
    <submittedName>
        <fullName evidence="1">Efflux RND transporter permease subunit</fullName>
    </submittedName>
</protein>
<evidence type="ECO:0000313" key="1">
    <source>
        <dbReference type="EMBL" id="QIJ71292.1"/>
    </source>
</evidence>
<dbReference type="Proteomes" id="UP000502179">
    <property type="component" value="Chromosome"/>
</dbReference>
<organism evidence="1 2">
    <name type="scientific">Thermosulfuriphilus ammonigenes</name>
    <dbReference type="NCBI Taxonomy" id="1936021"/>
    <lineage>
        <taxon>Bacteria</taxon>
        <taxon>Pseudomonadati</taxon>
        <taxon>Thermodesulfobacteriota</taxon>
        <taxon>Thermodesulfobacteria</taxon>
        <taxon>Thermodesulfobacteriales</taxon>
        <taxon>Thermodesulfobacteriaceae</taxon>
        <taxon>Thermosulfuriphilus</taxon>
    </lineage>
</organism>
<dbReference type="InterPro" id="IPR027463">
    <property type="entry name" value="AcrB_DN_DC_subdom"/>
</dbReference>
<dbReference type="Gene3D" id="1.20.1640.10">
    <property type="entry name" value="Multidrug efflux transporter AcrB transmembrane domain"/>
    <property type="match status" value="2"/>
</dbReference>
<keyword evidence="2" id="KW-1185">Reference proteome</keyword>
<dbReference type="Gene3D" id="3.30.70.1430">
    <property type="entry name" value="Multidrug efflux transporter AcrB pore domain"/>
    <property type="match status" value="2"/>
</dbReference>
<proteinExistence type="predicted"/>
<dbReference type="Pfam" id="PF00873">
    <property type="entry name" value="ACR_tran"/>
    <property type="match status" value="1"/>
</dbReference>
<dbReference type="Gene3D" id="3.30.2090.10">
    <property type="entry name" value="Multidrug efflux transporter AcrB TolC docking domain, DN and DC subdomains"/>
    <property type="match status" value="2"/>
</dbReference>
<dbReference type="KEGG" id="tav:G4V39_02900"/>
<reference evidence="1 2" key="1">
    <citation type="submission" date="2020-02" db="EMBL/GenBank/DDBJ databases">
        <title>Genome analysis of Thermosulfuriphilus ammonigenes ST65T, an anaerobic thermophilic chemolithoautotrophic bacterium isolated from a deep-sea hydrothermal vent.</title>
        <authorList>
            <person name="Slobodkina G."/>
            <person name="Allioux M."/>
            <person name="Merkel A."/>
            <person name="Alain K."/>
            <person name="Jebbar M."/>
            <person name="Slobodkin A."/>
        </authorList>
    </citation>
    <scope>NUCLEOTIDE SEQUENCE [LARGE SCALE GENOMIC DNA]</scope>
    <source>
        <strain evidence="1 2">ST65</strain>
    </source>
</reference>
<dbReference type="GO" id="GO:0005886">
    <property type="term" value="C:plasma membrane"/>
    <property type="evidence" value="ECO:0007669"/>
    <property type="project" value="TreeGrafter"/>
</dbReference>
<dbReference type="SUPFAM" id="SSF82866">
    <property type="entry name" value="Multidrug efflux transporter AcrB transmembrane domain"/>
    <property type="match status" value="2"/>
</dbReference>
<dbReference type="PANTHER" id="PTHR32063:SF16">
    <property type="entry name" value="CATION EFFLUX SYSTEM (ACRB_ACRD_ACRF FAMILY)"/>
    <property type="match status" value="1"/>
</dbReference>
<accession>A0A6G7PUF7</accession>
<dbReference type="EMBL" id="CP048877">
    <property type="protein sequence ID" value="QIJ71292.1"/>
    <property type="molecule type" value="Genomic_DNA"/>
</dbReference>
<dbReference type="Gene3D" id="3.30.70.1440">
    <property type="entry name" value="Multidrug efflux transporter AcrB pore domain"/>
    <property type="match status" value="1"/>
</dbReference>
<dbReference type="PANTHER" id="PTHR32063">
    <property type="match status" value="1"/>
</dbReference>
<dbReference type="InterPro" id="IPR001036">
    <property type="entry name" value="Acrflvin-R"/>
</dbReference>
<dbReference type="SUPFAM" id="SSF82693">
    <property type="entry name" value="Multidrug efflux transporter AcrB pore domain, PN1, PN2, PC1 and PC2 subdomains"/>
    <property type="match status" value="3"/>
</dbReference>
<evidence type="ECO:0000313" key="2">
    <source>
        <dbReference type="Proteomes" id="UP000502179"/>
    </source>
</evidence>
<dbReference type="GO" id="GO:0042910">
    <property type="term" value="F:xenobiotic transmembrane transporter activity"/>
    <property type="evidence" value="ECO:0007669"/>
    <property type="project" value="TreeGrafter"/>
</dbReference>